<gene>
    <name evidence="1" type="ORF">VSS37_10270</name>
</gene>
<proteinExistence type="predicted"/>
<evidence type="ECO:0000313" key="2">
    <source>
        <dbReference type="Proteomes" id="UP001308005"/>
    </source>
</evidence>
<name>A0ABU6CZ49_9GAMM</name>
<protein>
    <submittedName>
        <fullName evidence="1">Uncharacterized protein</fullName>
    </submittedName>
</protein>
<reference evidence="2" key="1">
    <citation type="submission" date="2023-07" db="EMBL/GenBank/DDBJ databases">
        <title>The carbon used by Thiothrix.</title>
        <authorList>
            <person name="Chen L."/>
        </authorList>
    </citation>
    <scope>NUCLEOTIDE SEQUENCE [LARGE SCALE GENOMIC DNA]</scope>
</reference>
<sequence length="136" mass="15221">MLAKTPLPPAMADKIAKALERHLQDTTRHRLANWGRWWHRDNQLQIDRSTGQIRTSPSGTLMANAPVRANTGYWHDAPAPIDEADALALHQQIITLPPIQRRALAAHYAERAASTTAQRQARHRAIHTLTFTTPGC</sequence>
<comment type="caution">
    <text evidence="1">The sequence shown here is derived from an EMBL/GenBank/DDBJ whole genome shotgun (WGS) entry which is preliminary data.</text>
</comment>
<organism evidence="1 2">
    <name type="scientific">Candidatus Thiothrix phosphatis</name>
    <dbReference type="NCBI Taxonomy" id="3112415"/>
    <lineage>
        <taxon>Bacteria</taxon>
        <taxon>Pseudomonadati</taxon>
        <taxon>Pseudomonadota</taxon>
        <taxon>Gammaproteobacteria</taxon>
        <taxon>Thiotrichales</taxon>
        <taxon>Thiotrichaceae</taxon>
        <taxon>Thiothrix</taxon>
    </lineage>
</organism>
<evidence type="ECO:0000313" key="1">
    <source>
        <dbReference type="EMBL" id="MEB4591364.1"/>
    </source>
</evidence>
<dbReference type="EMBL" id="JAYMYJ010000095">
    <property type="protein sequence ID" value="MEB4591364.1"/>
    <property type="molecule type" value="Genomic_DNA"/>
</dbReference>
<keyword evidence="2" id="KW-1185">Reference proteome</keyword>
<dbReference type="Proteomes" id="UP001308005">
    <property type="component" value="Unassembled WGS sequence"/>
</dbReference>
<dbReference type="RefSeq" id="WP_324694912.1">
    <property type="nucleotide sequence ID" value="NZ_JAYMYJ010000095.1"/>
</dbReference>
<accession>A0ABU6CZ49</accession>